<reference evidence="13" key="1">
    <citation type="submission" date="2018-11" db="EMBL/GenBank/DDBJ databases">
        <authorList>
            <person name="Alioto T."/>
            <person name="Alioto T."/>
        </authorList>
    </citation>
    <scope>NUCLEOTIDE SEQUENCE</scope>
</reference>
<evidence type="ECO:0000256" key="4">
    <source>
        <dbReference type="ARBA" id="ARBA00023015"/>
    </source>
</evidence>
<feature type="domain" description="TFIIS N-terminal" evidence="12">
    <location>
        <begin position="7"/>
        <end position="84"/>
    </location>
</feature>
<comment type="subcellular location">
    <subcellularLocation>
        <location evidence="1 10">Nucleus</location>
    </subcellularLocation>
</comment>
<feature type="region of interest" description="Disordered" evidence="11">
    <location>
        <begin position="319"/>
        <end position="352"/>
    </location>
</feature>
<dbReference type="Pfam" id="PF15693">
    <property type="entry name" value="Med26_C"/>
    <property type="match status" value="1"/>
</dbReference>
<feature type="region of interest" description="Disordered" evidence="11">
    <location>
        <begin position="470"/>
        <end position="498"/>
    </location>
</feature>
<dbReference type="InterPro" id="IPR017923">
    <property type="entry name" value="TFIIS_N"/>
</dbReference>
<keyword evidence="5" id="KW-0010">Activator</keyword>
<dbReference type="OrthoDB" id="550309at2759"/>
<keyword evidence="14" id="KW-1185">Reference proteome</keyword>
<evidence type="ECO:0000313" key="13">
    <source>
        <dbReference type="EMBL" id="VDI21552.1"/>
    </source>
</evidence>
<keyword evidence="4" id="KW-0805">Transcription regulation</keyword>
<dbReference type="GO" id="GO:0016592">
    <property type="term" value="C:mediator complex"/>
    <property type="evidence" value="ECO:0007669"/>
    <property type="project" value="InterPro"/>
</dbReference>
<dbReference type="GO" id="GO:0006357">
    <property type="term" value="P:regulation of transcription by RNA polymerase II"/>
    <property type="evidence" value="ECO:0007669"/>
    <property type="project" value="InterPro"/>
</dbReference>
<evidence type="ECO:0000256" key="5">
    <source>
        <dbReference type="ARBA" id="ARBA00023159"/>
    </source>
</evidence>
<dbReference type="InterPro" id="IPR035441">
    <property type="entry name" value="TFIIS/LEDGF_dom_sf"/>
</dbReference>
<feature type="compositionally biased region" description="Low complexity" evidence="11">
    <location>
        <begin position="172"/>
        <end position="187"/>
    </location>
</feature>
<gene>
    <name evidence="13" type="ORF">MGAL_10B090679</name>
</gene>
<dbReference type="SMART" id="SM00509">
    <property type="entry name" value="TFS2N"/>
    <property type="match status" value="1"/>
</dbReference>
<dbReference type="Proteomes" id="UP000596742">
    <property type="component" value="Unassembled WGS sequence"/>
</dbReference>
<dbReference type="GO" id="GO:0010628">
    <property type="term" value="P:positive regulation of gene expression"/>
    <property type="evidence" value="ECO:0007669"/>
    <property type="project" value="TreeGrafter"/>
</dbReference>
<feature type="compositionally biased region" description="Basic and acidic residues" evidence="11">
    <location>
        <begin position="475"/>
        <end position="487"/>
    </location>
</feature>
<proteinExistence type="inferred from homology"/>
<feature type="compositionally biased region" description="Polar residues" evidence="11">
    <location>
        <begin position="129"/>
        <end position="150"/>
    </location>
</feature>
<evidence type="ECO:0000256" key="1">
    <source>
        <dbReference type="ARBA" id="ARBA00004123"/>
    </source>
</evidence>
<accession>A0A8B6DLJ5</accession>
<dbReference type="Pfam" id="PF08711">
    <property type="entry name" value="Med26"/>
    <property type="match status" value="1"/>
</dbReference>
<sequence>MQCSPHELKEKLLKGLDEENNVVDMAAVVAVISLLEKYPMSREALEQTRIGRYVNELRKKTKNEQLAKRAKKLVKNWQHLINSDNPIVNGDNGERLVHPNVASLQSPSLGSLSPAYVKSSQVKRLPGSKPNTPSLPSSKPNTPTLQQKVKPNTPAIKSKPNTPSMPQYFKQTLSPSLRSTPTSSPRLHSTPKFAISPKMTFSTDSRSPAVSPVSSCSRPSTPVDTPLRPPSSTRIENSCRLTRNMSQESLSSACSEKLPRRSKHSPELNGKAKNRNIDEKLSRTNIANRKRARKEYADESLNKTAKIDNCVDYSKMNGAVKSSSNSNTQKTNGSLSRSPSEASLNKSFPSRKNVSLSVNTDFSMDKSNKTPKVKTTAQIIAELQARSGSASVGSDIIKQIETNQIVKESDVPESALPPGARPKRNKKRLLEQSLLDMSTPSRTHANLSQAKSDLVQKFLQTSVTPSSAVDMTPFRCDDHSESLESGKGESSVDVIDSSGGDIVYRSDEVRSREQTDQESKCIKPPSLEEIQSNLPPVDYDNVLHEDSDYDIPDRGIVSEDIIDKLHNEQWTSVNGNLDSNGEWYDWTQLFTNLSYSDEPLHILPYVLLDD</sequence>
<comment type="caution">
    <text evidence="13">The sequence shown here is derived from an EMBL/GenBank/DDBJ whole genome shotgun (WGS) entry which is preliminary data.</text>
</comment>
<feature type="compositionally biased region" description="Polar residues" evidence="11">
    <location>
        <begin position="328"/>
        <end position="352"/>
    </location>
</feature>
<dbReference type="CDD" id="cd00183">
    <property type="entry name" value="TFIIS_I"/>
    <property type="match status" value="1"/>
</dbReference>
<dbReference type="PANTHER" id="PTHR15201">
    <property type="entry name" value="CRSP70"/>
    <property type="match status" value="1"/>
</dbReference>
<evidence type="ECO:0000256" key="3">
    <source>
        <dbReference type="ARBA" id="ARBA00019686"/>
    </source>
</evidence>
<dbReference type="SUPFAM" id="SSF47676">
    <property type="entry name" value="Conserved domain common to transcription factors TFIIS, elongin A, CRSP70"/>
    <property type="match status" value="1"/>
</dbReference>
<dbReference type="PROSITE" id="PS51319">
    <property type="entry name" value="TFIIS_N"/>
    <property type="match status" value="1"/>
</dbReference>
<evidence type="ECO:0000256" key="6">
    <source>
        <dbReference type="ARBA" id="ARBA00023163"/>
    </source>
</evidence>
<dbReference type="GO" id="GO:0003712">
    <property type="term" value="F:transcription coregulator activity"/>
    <property type="evidence" value="ECO:0007669"/>
    <property type="project" value="TreeGrafter"/>
</dbReference>
<name>A0A8B6DLJ5_MYTGA</name>
<evidence type="ECO:0000256" key="10">
    <source>
        <dbReference type="PROSITE-ProRule" id="PRU00649"/>
    </source>
</evidence>
<evidence type="ECO:0000256" key="11">
    <source>
        <dbReference type="SAM" id="MobiDB-lite"/>
    </source>
</evidence>
<dbReference type="Gene3D" id="1.20.930.10">
    <property type="entry name" value="Conserved domain common to transcription factors TFIIS, elongin A, CRSP70"/>
    <property type="match status" value="1"/>
</dbReference>
<feature type="compositionally biased region" description="Polar residues" evidence="11">
    <location>
        <begin position="159"/>
        <end position="171"/>
    </location>
</feature>
<dbReference type="PANTHER" id="PTHR15201:SF1">
    <property type="entry name" value="MEDIATOR OF RNA POLYMERASE II TRANSCRIPTION SUBUNIT 26"/>
    <property type="match status" value="1"/>
</dbReference>
<keyword evidence="6" id="KW-0804">Transcription</keyword>
<keyword evidence="7 10" id="KW-0539">Nucleus</keyword>
<dbReference type="AlphaFoldDB" id="A0A8B6DLJ5"/>
<evidence type="ECO:0000259" key="12">
    <source>
        <dbReference type="PROSITE" id="PS51319"/>
    </source>
</evidence>
<evidence type="ECO:0000256" key="2">
    <source>
        <dbReference type="ARBA" id="ARBA00009681"/>
    </source>
</evidence>
<dbReference type="EMBL" id="UYJE01003688">
    <property type="protein sequence ID" value="VDI21552.1"/>
    <property type="molecule type" value="Genomic_DNA"/>
</dbReference>
<protein>
    <recommendedName>
        <fullName evidence="3">Mediator of RNA polymerase II transcription subunit 26</fullName>
    </recommendedName>
    <alternativeName>
        <fullName evidence="8">Cofactor required for Sp1 transcriptional activation subunit 7</fullName>
    </alternativeName>
    <alternativeName>
        <fullName evidence="9">Mediator complex subunit 26</fullName>
    </alternativeName>
</protein>
<feature type="compositionally biased region" description="Polar residues" evidence="11">
    <location>
        <begin position="199"/>
        <end position="223"/>
    </location>
</feature>
<evidence type="ECO:0000256" key="7">
    <source>
        <dbReference type="ARBA" id="ARBA00023242"/>
    </source>
</evidence>
<dbReference type="InterPro" id="IPR031416">
    <property type="entry name" value="Med26_C"/>
</dbReference>
<dbReference type="GO" id="GO:0070847">
    <property type="term" value="C:core mediator complex"/>
    <property type="evidence" value="ECO:0007669"/>
    <property type="project" value="TreeGrafter"/>
</dbReference>
<feature type="compositionally biased region" description="Low complexity" evidence="11">
    <location>
        <begin position="488"/>
        <end position="498"/>
    </location>
</feature>
<comment type="similarity">
    <text evidence="2">Belongs to the Mediator complex subunit 26 family.</text>
</comment>
<feature type="compositionally biased region" description="Polar residues" evidence="11">
    <location>
        <begin position="230"/>
        <end position="254"/>
    </location>
</feature>
<evidence type="ECO:0000256" key="9">
    <source>
        <dbReference type="ARBA" id="ARBA00031968"/>
    </source>
</evidence>
<feature type="region of interest" description="Disordered" evidence="11">
    <location>
        <begin position="117"/>
        <end position="298"/>
    </location>
</feature>
<dbReference type="InterPro" id="IPR003617">
    <property type="entry name" value="TFIIS/CRSP70_N_sub"/>
</dbReference>
<dbReference type="InterPro" id="IPR042376">
    <property type="entry name" value="MED26"/>
</dbReference>
<organism evidence="13 14">
    <name type="scientific">Mytilus galloprovincialis</name>
    <name type="common">Mediterranean mussel</name>
    <dbReference type="NCBI Taxonomy" id="29158"/>
    <lineage>
        <taxon>Eukaryota</taxon>
        <taxon>Metazoa</taxon>
        <taxon>Spiralia</taxon>
        <taxon>Lophotrochozoa</taxon>
        <taxon>Mollusca</taxon>
        <taxon>Bivalvia</taxon>
        <taxon>Autobranchia</taxon>
        <taxon>Pteriomorphia</taxon>
        <taxon>Mytilida</taxon>
        <taxon>Mytiloidea</taxon>
        <taxon>Mytilidae</taxon>
        <taxon>Mytilinae</taxon>
        <taxon>Mytilus</taxon>
    </lineage>
</organism>
<evidence type="ECO:0000313" key="14">
    <source>
        <dbReference type="Proteomes" id="UP000596742"/>
    </source>
</evidence>
<evidence type="ECO:0000256" key="8">
    <source>
        <dbReference type="ARBA" id="ARBA00030125"/>
    </source>
</evidence>